<sequence length="121" mass="13213">MRLLLLVLALVLTLMYFTFGVRLGYLTLTPTYLLNATGENRYTFQVYDQGGTVGVRGSCKVRSGKATFRLTDPSGTQVAGQICPQGQWSLNVLGGGDAGMYHLTVELDKFTGTIDVEEARK</sequence>
<gene>
    <name evidence="1" type="ORF">GCM10010841_13490</name>
</gene>
<name>A0ABQ2GPB5_9DEIO</name>
<dbReference type="EMBL" id="BMOM01000007">
    <property type="protein sequence ID" value="GGM06559.1"/>
    <property type="molecule type" value="Genomic_DNA"/>
</dbReference>
<comment type="caution">
    <text evidence="1">The sequence shown here is derived from an EMBL/GenBank/DDBJ whole genome shotgun (WGS) entry which is preliminary data.</text>
</comment>
<protein>
    <submittedName>
        <fullName evidence="1">Uncharacterized protein</fullName>
    </submittedName>
</protein>
<dbReference type="RefSeq" id="WP_188902671.1">
    <property type="nucleotide sequence ID" value="NZ_BMOM01000007.1"/>
</dbReference>
<dbReference type="Proteomes" id="UP000661918">
    <property type="component" value="Unassembled WGS sequence"/>
</dbReference>
<organism evidence="1 2">
    <name type="scientific">Deinococcus aerophilus</name>
    <dbReference type="NCBI Taxonomy" id="522488"/>
    <lineage>
        <taxon>Bacteria</taxon>
        <taxon>Thermotogati</taxon>
        <taxon>Deinococcota</taxon>
        <taxon>Deinococci</taxon>
        <taxon>Deinococcales</taxon>
        <taxon>Deinococcaceae</taxon>
        <taxon>Deinococcus</taxon>
    </lineage>
</organism>
<reference evidence="2" key="1">
    <citation type="journal article" date="2019" name="Int. J. Syst. Evol. Microbiol.">
        <title>The Global Catalogue of Microorganisms (GCM) 10K type strain sequencing project: providing services to taxonomists for standard genome sequencing and annotation.</title>
        <authorList>
            <consortium name="The Broad Institute Genomics Platform"/>
            <consortium name="The Broad Institute Genome Sequencing Center for Infectious Disease"/>
            <person name="Wu L."/>
            <person name="Ma J."/>
        </authorList>
    </citation>
    <scope>NUCLEOTIDE SEQUENCE [LARGE SCALE GENOMIC DNA]</scope>
    <source>
        <strain evidence="2">JCM 15443</strain>
    </source>
</reference>
<proteinExistence type="predicted"/>
<keyword evidence="2" id="KW-1185">Reference proteome</keyword>
<evidence type="ECO:0000313" key="1">
    <source>
        <dbReference type="EMBL" id="GGM06559.1"/>
    </source>
</evidence>
<evidence type="ECO:0000313" key="2">
    <source>
        <dbReference type="Proteomes" id="UP000661918"/>
    </source>
</evidence>
<accession>A0ABQ2GPB5</accession>